<dbReference type="AlphaFoldDB" id="A0A813I375"/>
<protein>
    <submittedName>
        <fullName evidence="1">Uncharacterized protein</fullName>
    </submittedName>
</protein>
<comment type="caution">
    <text evidence="1">The sequence shown here is derived from an EMBL/GenBank/DDBJ whole genome shotgun (WGS) entry which is preliminary data.</text>
</comment>
<dbReference type="Proteomes" id="UP000626109">
    <property type="component" value="Unassembled WGS sequence"/>
</dbReference>
<evidence type="ECO:0000313" key="1">
    <source>
        <dbReference type="EMBL" id="CAE8644150.1"/>
    </source>
</evidence>
<sequence length="110" mass="12070">VFTTKVPLRGHKRRDVPQGMTANLRHGRNAVKVTAEDERRRDFLIAVVRTVPRKPRELVRAILQLGSSGAEASLERVRSLLASSPAAGSRRDGGAGTDAVEYVGDERLRL</sequence>
<organism evidence="1 2">
    <name type="scientific">Polarella glacialis</name>
    <name type="common">Dinoflagellate</name>
    <dbReference type="NCBI Taxonomy" id="89957"/>
    <lineage>
        <taxon>Eukaryota</taxon>
        <taxon>Sar</taxon>
        <taxon>Alveolata</taxon>
        <taxon>Dinophyceae</taxon>
        <taxon>Suessiales</taxon>
        <taxon>Suessiaceae</taxon>
        <taxon>Polarella</taxon>
    </lineage>
</organism>
<feature type="non-terminal residue" evidence="1">
    <location>
        <position position="1"/>
    </location>
</feature>
<feature type="non-terminal residue" evidence="1">
    <location>
        <position position="110"/>
    </location>
</feature>
<accession>A0A813I375</accession>
<gene>
    <name evidence="1" type="ORF">PGLA2088_LOCUS2803</name>
</gene>
<reference evidence="1" key="1">
    <citation type="submission" date="2021-02" db="EMBL/GenBank/DDBJ databases">
        <authorList>
            <person name="Dougan E. K."/>
            <person name="Rhodes N."/>
            <person name="Thang M."/>
            <person name="Chan C."/>
        </authorList>
    </citation>
    <scope>NUCLEOTIDE SEQUENCE</scope>
</reference>
<name>A0A813I375_POLGL</name>
<dbReference type="EMBL" id="CAJNNW010002344">
    <property type="protein sequence ID" value="CAE8644150.1"/>
    <property type="molecule type" value="Genomic_DNA"/>
</dbReference>
<proteinExistence type="predicted"/>
<evidence type="ECO:0000313" key="2">
    <source>
        <dbReference type="Proteomes" id="UP000626109"/>
    </source>
</evidence>